<organism evidence="1 2">
    <name type="scientific">Brevibacillus panacihumi W25</name>
    <dbReference type="NCBI Taxonomy" id="1408254"/>
    <lineage>
        <taxon>Bacteria</taxon>
        <taxon>Bacillati</taxon>
        <taxon>Bacillota</taxon>
        <taxon>Bacilli</taxon>
        <taxon>Bacillales</taxon>
        <taxon>Paenibacillaceae</taxon>
        <taxon>Brevibacillus</taxon>
    </lineage>
</organism>
<protein>
    <submittedName>
        <fullName evidence="1">TetR family transcriptional regulator</fullName>
    </submittedName>
</protein>
<dbReference type="Proteomes" id="UP000017973">
    <property type="component" value="Unassembled WGS sequence"/>
</dbReference>
<proteinExistence type="predicted"/>
<sequence>MHTVKGIVSTNGSAYERLEQVLDYLMGHPTEKEEVWKSARFREAFESYASFAKKPLDGIEEYIETQRVIALILMKIIEDGKVDGSIRKDIPIKEAIITIINAYGTFGNNISLKSAISYLEEDIAIHIQQRMLKEMLLSYLRP</sequence>
<accession>V6M0Y5</accession>
<dbReference type="OrthoDB" id="2388018at2"/>
<dbReference type="RefSeq" id="WP_023556873.1">
    <property type="nucleotide sequence ID" value="NZ_KI629785.1"/>
</dbReference>
<dbReference type="STRING" id="1408254.T458_14955"/>
<dbReference type="HOGENOM" id="CLU_1812115_0_0_9"/>
<dbReference type="AlphaFoldDB" id="V6M0Y5"/>
<dbReference type="eggNOG" id="COG1309">
    <property type="taxonomic scope" value="Bacteria"/>
</dbReference>
<dbReference type="PATRIC" id="fig|1408254.3.peg.2922"/>
<dbReference type="EMBL" id="AYJU01000017">
    <property type="protein sequence ID" value="EST52284.1"/>
    <property type="molecule type" value="Genomic_DNA"/>
</dbReference>
<dbReference type="Gene3D" id="1.10.357.10">
    <property type="entry name" value="Tetracycline Repressor, domain 2"/>
    <property type="match status" value="1"/>
</dbReference>
<evidence type="ECO:0000313" key="1">
    <source>
        <dbReference type="EMBL" id="EST52284.1"/>
    </source>
</evidence>
<reference evidence="1 2" key="1">
    <citation type="journal article" date="2014" name="Genome Announc.">
        <title>Draft Genome Sequence of Brevibacillus panacihumi Strain W25, a Halotolerant Hydrocarbon-Degrading Bacterium.</title>
        <authorList>
            <person name="Wang X."/>
            <person name="Jin D."/>
            <person name="Zhou L."/>
            <person name="Wu L."/>
            <person name="An W."/>
            <person name="Chen Y."/>
            <person name="Zhao L."/>
        </authorList>
    </citation>
    <scope>NUCLEOTIDE SEQUENCE [LARGE SCALE GENOMIC DNA]</scope>
    <source>
        <strain evidence="1 2">W25</strain>
    </source>
</reference>
<comment type="caution">
    <text evidence="1">The sequence shown here is derived from an EMBL/GenBank/DDBJ whole genome shotgun (WGS) entry which is preliminary data.</text>
</comment>
<keyword evidence="2" id="KW-1185">Reference proteome</keyword>
<evidence type="ECO:0000313" key="2">
    <source>
        <dbReference type="Proteomes" id="UP000017973"/>
    </source>
</evidence>
<gene>
    <name evidence="1" type="ORF">T458_14955</name>
</gene>
<name>V6M0Y5_9BACL</name>